<keyword evidence="2" id="KW-1185">Reference proteome</keyword>
<accession>A0ACC0BAY5</accession>
<evidence type="ECO:0000313" key="1">
    <source>
        <dbReference type="EMBL" id="KAI5669778.1"/>
    </source>
</evidence>
<evidence type="ECO:0000313" key="2">
    <source>
        <dbReference type="Proteomes" id="UP001060085"/>
    </source>
</evidence>
<name>A0ACC0BAY5_CATRO</name>
<gene>
    <name evidence="1" type="ORF">M9H77_19631</name>
</gene>
<comment type="caution">
    <text evidence="1">The sequence shown here is derived from an EMBL/GenBank/DDBJ whole genome shotgun (WGS) entry which is preliminary data.</text>
</comment>
<sequence>MVLEFPGLVAAILLIICVFVRHVWRNEAAEEEEAIRMFSFTSSSSQGNEVAPLQTGASFGSVMKRLCFVCLTPSTSRCSRCKSARYCDVKCQIIHWRLGHKYECQPPINSQSSNESKPVVPVALNAPSEISADNHNTDSFPQFPISNIPSSKDPASQVLGSPAPNENDNLDTVEIDSKKESSPISGSTTLLCQSVSQAKKLNKRKKKKKISHAINKRNPRVNVSYKRNKIACEAIEVEVFPGSETEPWNSSSSFASRKFSLELNNEVAFSDEEETLEESRPSYAAGKYKEIFPYVLFVKLYSCEGLAVYPFGLVNIGNSCYANAVLQCLAFSRPITSYLIQGLHSTTCSREDWCFLCEFQLLMLKGRESNSPLRPTRILSEIRKIGGHLSPGSEEDAHEFLRFAIDKMQSICLEGTVITYQHAEESTLIGLTFGGYLRSKIKCTKCLGTSERYDRIMDLTVEIDGDIQTLDEALAQFTAYETLDGDNKYNCGRCKSHEKAVKRLTVHEAPNILTIVLKRFKAGNLEKLNKFIYFPEHLNLAPYMSKSGDKCPMYHLYAVVVHLTTTNAAYSGHYICYVKNFSGEWFRVDDSKVTATKLEAVLFEQAYILLYSRDTPRAPFSIGMGEPSVEESKGNLEAVPSSDDGLIEVPIMEASIVGQSVESLRQLHFQMVPNLLGSAPLQHHPVQGNHTSDSSSPFCFSDATTTTTTTSNADRAKDYLANDMSVYTFGSGLNNNSPPPPEF</sequence>
<proteinExistence type="predicted"/>
<organism evidence="1 2">
    <name type="scientific">Catharanthus roseus</name>
    <name type="common">Madagascar periwinkle</name>
    <name type="synonym">Vinca rosea</name>
    <dbReference type="NCBI Taxonomy" id="4058"/>
    <lineage>
        <taxon>Eukaryota</taxon>
        <taxon>Viridiplantae</taxon>
        <taxon>Streptophyta</taxon>
        <taxon>Embryophyta</taxon>
        <taxon>Tracheophyta</taxon>
        <taxon>Spermatophyta</taxon>
        <taxon>Magnoliopsida</taxon>
        <taxon>eudicotyledons</taxon>
        <taxon>Gunneridae</taxon>
        <taxon>Pentapetalae</taxon>
        <taxon>asterids</taxon>
        <taxon>lamiids</taxon>
        <taxon>Gentianales</taxon>
        <taxon>Apocynaceae</taxon>
        <taxon>Rauvolfioideae</taxon>
        <taxon>Vinceae</taxon>
        <taxon>Catharanthinae</taxon>
        <taxon>Catharanthus</taxon>
    </lineage>
</organism>
<protein>
    <submittedName>
        <fullName evidence="1">Uncharacterized protein</fullName>
    </submittedName>
</protein>
<reference evidence="2" key="1">
    <citation type="journal article" date="2023" name="Nat. Plants">
        <title>Single-cell RNA sequencing provides a high-resolution roadmap for understanding the multicellular compartmentation of specialized metabolism.</title>
        <authorList>
            <person name="Sun S."/>
            <person name="Shen X."/>
            <person name="Li Y."/>
            <person name="Li Y."/>
            <person name="Wang S."/>
            <person name="Li R."/>
            <person name="Zhang H."/>
            <person name="Shen G."/>
            <person name="Guo B."/>
            <person name="Wei J."/>
            <person name="Xu J."/>
            <person name="St-Pierre B."/>
            <person name="Chen S."/>
            <person name="Sun C."/>
        </authorList>
    </citation>
    <scope>NUCLEOTIDE SEQUENCE [LARGE SCALE GENOMIC DNA]</scope>
</reference>
<dbReference type="EMBL" id="CM044704">
    <property type="protein sequence ID" value="KAI5669778.1"/>
    <property type="molecule type" value="Genomic_DNA"/>
</dbReference>
<dbReference type="Proteomes" id="UP001060085">
    <property type="component" value="Linkage Group LG04"/>
</dbReference>